<evidence type="ECO:0000256" key="10">
    <source>
        <dbReference type="SAM" id="MobiDB-lite"/>
    </source>
</evidence>
<feature type="compositionally biased region" description="Polar residues" evidence="10">
    <location>
        <begin position="352"/>
        <end position="363"/>
    </location>
</feature>
<keyword evidence="6" id="KW-0862">Zinc</keyword>
<accession>A0A6A7FQ81</accession>
<feature type="region of interest" description="Disordered" evidence="10">
    <location>
        <begin position="201"/>
        <end position="222"/>
    </location>
</feature>
<keyword evidence="3" id="KW-0479">Metal-binding</keyword>
<feature type="region of interest" description="Disordered" evidence="10">
    <location>
        <begin position="900"/>
        <end position="1003"/>
    </location>
</feature>
<reference evidence="12" key="1">
    <citation type="submission" date="2017-11" db="EMBL/GenBank/DDBJ databases">
        <title>The sensing device of the deep-sea amphipod.</title>
        <authorList>
            <person name="Kobayashi H."/>
            <person name="Nagahama T."/>
            <person name="Arai W."/>
            <person name="Sasagawa Y."/>
            <person name="Umeda M."/>
            <person name="Hayashi T."/>
            <person name="Nikaido I."/>
            <person name="Watanabe H."/>
            <person name="Oguri K."/>
            <person name="Kitazato H."/>
            <person name="Fujioka K."/>
            <person name="Kido Y."/>
            <person name="Takami H."/>
        </authorList>
    </citation>
    <scope>NUCLEOTIDE SEQUENCE</scope>
    <source>
        <tissue evidence="12">Whole body</tissue>
    </source>
</reference>
<dbReference type="GO" id="GO:0003677">
    <property type="term" value="F:DNA binding"/>
    <property type="evidence" value="ECO:0007669"/>
    <property type="project" value="UniProtKB-KW"/>
</dbReference>
<evidence type="ECO:0000256" key="9">
    <source>
        <dbReference type="PROSITE-ProRule" id="PRU00042"/>
    </source>
</evidence>
<dbReference type="GO" id="GO:0008270">
    <property type="term" value="F:zinc ion binding"/>
    <property type="evidence" value="ECO:0007669"/>
    <property type="project" value="UniProtKB-KW"/>
</dbReference>
<keyword evidence="7" id="KW-0238">DNA-binding</keyword>
<feature type="region of interest" description="Disordered" evidence="10">
    <location>
        <begin position="275"/>
        <end position="388"/>
    </location>
</feature>
<evidence type="ECO:0000313" key="12">
    <source>
        <dbReference type="EMBL" id="LAC20252.1"/>
    </source>
</evidence>
<dbReference type="SUPFAM" id="SSF57667">
    <property type="entry name" value="beta-beta-alpha zinc fingers"/>
    <property type="match status" value="2"/>
</dbReference>
<feature type="compositionally biased region" description="Polar residues" evidence="10">
    <location>
        <begin position="275"/>
        <end position="312"/>
    </location>
</feature>
<sequence>MSAEYRASDSGPVATHSLVANNSTGSTSQQHQLNDLLRNNIFYEHLMQNYSGKRMTQHNETNIALLYNPSTSHAFEQAMNTSLPLQNMQVPRGLSLPNLENKGSLFIDDHATVKQEPNPTVDQHSETGQFLQRRPHQGCSPPNVDFPISTSMPFPFANPLASCAAPITFPPISSHEFIPSAMFSRYAFTSTSKFEQMSSLLSPTRASSTHSQSSPKVSEPLTTELQPNVFETQPGVSGTQPTVAATQPSVSGKQACVDANLPNVSVLHSRVSQAQASVSETQSGANVTPANSSGIQSNVSERQFNESQLQLRSTEREFSASEPRSNISEQNVDALTKESSITEAKPCPSEQRPGTSELEQSGSELEPETPEQLSVSEPQSSCSESQQNCSIATPSALLEIDNNGTIHVKKESDLLSFTQENKDNADDERSAACVNETIRREVDAWNQSSNNEIEMKVQVNEVNSATVHDKYSQERNTMICVLCEFESDDRSAYEQHVNVAHANTCFNCKFVAYDLDQLRDHSKTCAVVNGKAVSPPAKQKKSKKLVCKTCGNVAENEEEFYNHRRTHISEEKQLNCKFCYFLTQYKHHLDYHMKNHTGSKPFRCKQCDYSCVNKSMLNSHMKSHSNFYSYRCQDCSYEAKYMHALKCHCRKYSHRAQPVINPDGSINPFPIVDIYGTRRGPKIKRDSSGNPIYPAHYTAKIAMHSTNEASTPPLFSATPAATPAISPPNAFNFNHNALYRHQDTPPSHLPFPTFPDISMRFLAANNPLLQTPPSASRPSYLHSTQNTLNAGTRHFMDLVSSLSHSSTHNIVSPVENSFRCPNCDVDLNTEEQLKTHILVDHLFSKKNIQIMEMETPPRAPTVPSRRLEESVQSEALHKIILGQLRDPLSTISSLNSLLQNRVPSTNPTSPPSNDEQSVPVDDSPAPLDLTKDHTPPQQIIRRRLSESPVEVTPSSLTPPDTCSPPKKQRRSDFYSLPNRRLEDVSEEPVPELTEPAAQSANEMVRDTKQEETDIESKPEAKSVIMSPDAVLKCSYCKITFGVESMFNRHIAFHDLNNPLKCSFCKETFSDVNNFNDHCYSCKNHRISC</sequence>
<evidence type="ECO:0000259" key="11">
    <source>
        <dbReference type="PROSITE" id="PS50157"/>
    </source>
</evidence>
<name>A0A6A7FQ81_9CRUS</name>
<keyword evidence="8" id="KW-0539">Nucleus</keyword>
<comment type="similarity">
    <text evidence="2">Belongs to the hunchback C2H2-type zinc-finger protein family.</text>
</comment>
<dbReference type="PROSITE" id="PS00028">
    <property type="entry name" value="ZINC_FINGER_C2H2_1"/>
    <property type="match status" value="3"/>
</dbReference>
<feature type="compositionally biased region" description="Polar residues" evidence="10">
    <location>
        <begin position="322"/>
        <end position="342"/>
    </location>
</feature>
<dbReference type="SMART" id="SM00355">
    <property type="entry name" value="ZnF_C2H2"/>
    <property type="match status" value="8"/>
</dbReference>
<feature type="domain" description="C2H2-type" evidence="11">
    <location>
        <begin position="1031"/>
        <end position="1058"/>
    </location>
</feature>
<comment type="subcellular location">
    <subcellularLocation>
        <location evidence="1">Nucleus</location>
    </subcellularLocation>
</comment>
<feature type="compositionally biased region" description="Low complexity" evidence="10">
    <location>
        <begin position="903"/>
        <end position="913"/>
    </location>
</feature>
<dbReference type="FunFam" id="3.30.160.60:FF:000614">
    <property type="entry name" value="Zinc finger protein 142"/>
    <property type="match status" value="1"/>
</dbReference>
<dbReference type="GO" id="GO:0005634">
    <property type="term" value="C:nucleus"/>
    <property type="evidence" value="ECO:0007669"/>
    <property type="project" value="UniProtKB-SubCell"/>
</dbReference>
<evidence type="ECO:0000256" key="6">
    <source>
        <dbReference type="ARBA" id="ARBA00022833"/>
    </source>
</evidence>
<feature type="compositionally biased region" description="Low complexity" evidence="10">
    <location>
        <begin position="372"/>
        <end position="388"/>
    </location>
</feature>
<keyword evidence="4" id="KW-0677">Repeat</keyword>
<proteinExistence type="evidence at transcript level"/>
<feature type="compositionally biased region" description="Polar residues" evidence="10">
    <location>
        <begin position="18"/>
        <end position="30"/>
    </location>
</feature>
<dbReference type="Pfam" id="PF00096">
    <property type="entry name" value="zf-C2H2"/>
    <property type="match status" value="1"/>
</dbReference>
<dbReference type="InterPro" id="IPR013087">
    <property type="entry name" value="Znf_C2H2_type"/>
</dbReference>
<evidence type="ECO:0000256" key="4">
    <source>
        <dbReference type="ARBA" id="ARBA00022737"/>
    </source>
</evidence>
<evidence type="ECO:0000256" key="2">
    <source>
        <dbReference type="ARBA" id="ARBA00007746"/>
    </source>
</evidence>
<dbReference type="InterPro" id="IPR050888">
    <property type="entry name" value="ZnF_C2H2-type_TF"/>
</dbReference>
<feature type="domain" description="C2H2-type" evidence="11">
    <location>
        <begin position="574"/>
        <end position="601"/>
    </location>
</feature>
<keyword evidence="5 9" id="KW-0863">Zinc-finger</keyword>
<evidence type="ECO:0000256" key="5">
    <source>
        <dbReference type="ARBA" id="ARBA00022771"/>
    </source>
</evidence>
<feature type="region of interest" description="Disordered" evidence="10">
    <location>
        <begin position="1"/>
        <end position="30"/>
    </location>
</feature>
<evidence type="ECO:0000256" key="7">
    <source>
        <dbReference type="ARBA" id="ARBA00023125"/>
    </source>
</evidence>
<dbReference type="PROSITE" id="PS50157">
    <property type="entry name" value="ZINC_FINGER_C2H2_2"/>
    <property type="match status" value="4"/>
</dbReference>
<dbReference type="EMBL" id="IACT01000875">
    <property type="protein sequence ID" value="LAC20252.1"/>
    <property type="molecule type" value="mRNA"/>
</dbReference>
<dbReference type="AlphaFoldDB" id="A0A6A7FQ81"/>
<evidence type="ECO:0000256" key="1">
    <source>
        <dbReference type="ARBA" id="ARBA00004123"/>
    </source>
</evidence>
<dbReference type="PANTHER" id="PTHR24406">
    <property type="entry name" value="TRANSCRIPTIONAL REPRESSOR CTCFL-RELATED"/>
    <property type="match status" value="1"/>
</dbReference>
<feature type="domain" description="C2H2-type" evidence="11">
    <location>
        <begin position="545"/>
        <end position="572"/>
    </location>
</feature>
<evidence type="ECO:0000256" key="8">
    <source>
        <dbReference type="ARBA" id="ARBA00023242"/>
    </source>
</evidence>
<organism evidence="12">
    <name type="scientific">Hirondellea gigas</name>
    <dbReference type="NCBI Taxonomy" id="1518452"/>
    <lineage>
        <taxon>Eukaryota</taxon>
        <taxon>Metazoa</taxon>
        <taxon>Ecdysozoa</taxon>
        <taxon>Arthropoda</taxon>
        <taxon>Crustacea</taxon>
        <taxon>Multicrustacea</taxon>
        <taxon>Malacostraca</taxon>
        <taxon>Eumalacostraca</taxon>
        <taxon>Peracarida</taxon>
        <taxon>Amphipoda</taxon>
        <taxon>Amphilochidea</taxon>
        <taxon>Lysianassida</taxon>
        <taxon>Lysianassidira</taxon>
        <taxon>Lysianassoidea</taxon>
        <taxon>Lysianassidae</taxon>
        <taxon>Hirondellea</taxon>
    </lineage>
</organism>
<protein>
    <submittedName>
        <fullName evidence="12">Protein hunchback-like</fullName>
    </submittedName>
</protein>
<feature type="domain" description="C2H2-type" evidence="11">
    <location>
        <begin position="602"/>
        <end position="629"/>
    </location>
</feature>
<dbReference type="InterPro" id="IPR036236">
    <property type="entry name" value="Znf_C2H2_sf"/>
</dbReference>
<dbReference type="Gene3D" id="3.30.160.60">
    <property type="entry name" value="Classic Zinc Finger"/>
    <property type="match status" value="3"/>
</dbReference>
<evidence type="ECO:0000256" key="3">
    <source>
        <dbReference type="ARBA" id="ARBA00022723"/>
    </source>
</evidence>